<dbReference type="PANTHER" id="PTHR30566">
    <property type="entry name" value="YNAI-RELATED MECHANOSENSITIVE ION CHANNEL"/>
    <property type="match status" value="1"/>
</dbReference>
<feature type="transmembrane region" description="Helical" evidence="5">
    <location>
        <begin position="376"/>
        <end position="393"/>
    </location>
</feature>
<dbReference type="InterPro" id="IPR006685">
    <property type="entry name" value="MscS_channel_2nd"/>
</dbReference>
<proteinExistence type="predicted"/>
<feature type="transmembrane region" description="Helical" evidence="5">
    <location>
        <begin position="246"/>
        <end position="266"/>
    </location>
</feature>
<dbReference type="SUPFAM" id="SSF50182">
    <property type="entry name" value="Sm-like ribonucleoproteins"/>
    <property type="match status" value="1"/>
</dbReference>
<dbReference type="InterPro" id="IPR023408">
    <property type="entry name" value="MscS_beta-dom_sf"/>
</dbReference>
<sequence length="607" mass="68307">MNLRSLLIPLYRQHNSLFACLFFFLPLGAGYAQVGLSGDSAVSAPDSVSAQTRVEKLSEGSDAITEYNEAYYVLKKLNAGLPAPPQRPNLQSPQAALEHFVRAGRARDFDEAARVLNLNLVPQGEQAAKARILATNFYYVLDKQIGFDWESLPDRPDGASTEPSMPNDPLVGMPRRSIRIGALDLDGRDVAIRLQRVKVKEASPVWVFSPQTVENIPALFYRYGPGPIDRMMPTWARAKFMGRTSLWVWLAFLVAIGLVSLLAWGVRKITKRQFARADSYWTWGIGDRVATPFALFISILLLFILAKLVLSLPAGVDMTLLVLLITSFLWLAMRAIEYFTESVARDTRQGDIKELAGEDGADQQQWLTYLSVGRRVLLFIVFLLGLGIIFSQFRALQTFGLSLMASAGAATVILGIAAQPLLGNIVASIQIALTKPVRIGDSVLYEDNWGYVEEITYTYILIKTWDKRRVVVPLRYFISKPFENWTMRNSHLIKPIYLHADYTLDVDQIRHKFETLLQESDLWDERIPPVVQVTSVEDETMEVRALCSAKDAASAWDLHCELREKLVAYVRDLNEGRHLPRRRIVVTEDVRTRVIHPNGQKVGKEAG</sequence>
<evidence type="ECO:0000259" key="6">
    <source>
        <dbReference type="Pfam" id="PF00924"/>
    </source>
</evidence>
<dbReference type="EMBL" id="FNFO01000004">
    <property type="protein sequence ID" value="SDL03796.1"/>
    <property type="molecule type" value="Genomic_DNA"/>
</dbReference>
<dbReference type="AlphaFoldDB" id="A0A1G9GSY4"/>
<evidence type="ECO:0000313" key="8">
    <source>
        <dbReference type="Proteomes" id="UP000198510"/>
    </source>
</evidence>
<keyword evidence="2 5" id="KW-0812">Transmembrane</keyword>
<evidence type="ECO:0000256" key="4">
    <source>
        <dbReference type="ARBA" id="ARBA00023136"/>
    </source>
</evidence>
<feature type="transmembrane region" description="Helical" evidence="5">
    <location>
        <begin position="399"/>
        <end position="418"/>
    </location>
</feature>
<feature type="transmembrane region" description="Helical" evidence="5">
    <location>
        <begin position="318"/>
        <end position="336"/>
    </location>
</feature>
<dbReference type="STRING" id="1075417.SAMN05421823_104209"/>
<feature type="domain" description="Mechanosensitive ion channel MscS" evidence="6">
    <location>
        <begin position="422"/>
        <end position="486"/>
    </location>
</feature>
<feature type="transmembrane region" description="Helical" evidence="5">
    <location>
        <begin position="293"/>
        <end position="312"/>
    </location>
</feature>
<dbReference type="InterPro" id="IPR010920">
    <property type="entry name" value="LSM_dom_sf"/>
</dbReference>
<keyword evidence="3 5" id="KW-1133">Transmembrane helix</keyword>
<dbReference type="GO" id="GO:0016020">
    <property type="term" value="C:membrane"/>
    <property type="evidence" value="ECO:0007669"/>
    <property type="project" value="UniProtKB-SubCell"/>
</dbReference>
<name>A0A1G9GSY4_9BACT</name>
<evidence type="ECO:0000256" key="1">
    <source>
        <dbReference type="ARBA" id="ARBA00004370"/>
    </source>
</evidence>
<accession>A0A1G9GSY4</accession>
<comment type="subcellular location">
    <subcellularLocation>
        <location evidence="1">Membrane</location>
    </subcellularLocation>
</comment>
<evidence type="ECO:0000256" key="5">
    <source>
        <dbReference type="SAM" id="Phobius"/>
    </source>
</evidence>
<dbReference type="Proteomes" id="UP000198510">
    <property type="component" value="Unassembled WGS sequence"/>
</dbReference>
<dbReference type="Pfam" id="PF00924">
    <property type="entry name" value="MS_channel_2nd"/>
    <property type="match status" value="1"/>
</dbReference>
<evidence type="ECO:0000313" key="7">
    <source>
        <dbReference type="EMBL" id="SDL03796.1"/>
    </source>
</evidence>
<gene>
    <name evidence="7" type="ORF">SAMN05421823_104209</name>
</gene>
<dbReference type="PANTHER" id="PTHR30566:SF25">
    <property type="entry name" value="INNER MEMBRANE PROTEIN"/>
    <property type="match status" value="1"/>
</dbReference>
<dbReference type="GO" id="GO:0008381">
    <property type="term" value="F:mechanosensitive monoatomic ion channel activity"/>
    <property type="evidence" value="ECO:0007669"/>
    <property type="project" value="UniProtKB-ARBA"/>
</dbReference>
<evidence type="ECO:0000256" key="3">
    <source>
        <dbReference type="ARBA" id="ARBA00022989"/>
    </source>
</evidence>
<reference evidence="7 8" key="1">
    <citation type="submission" date="2016-10" db="EMBL/GenBank/DDBJ databases">
        <authorList>
            <person name="de Groot N.N."/>
        </authorList>
    </citation>
    <scope>NUCLEOTIDE SEQUENCE [LARGE SCALE GENOMIC DNA]</scope>
    <source>
        <strain evidence="7 8">DSM 25186</strain>
    </source>
</reference>
<organism evidence="7 8">
    <name type="scientific">Catalinimonas alkaloidigena</name>
    <dbReference type="NCBI Taxonomy" id="1075417"/>
    <lineage>
        <taxon>Bacteria</taxon>
        <taxon>Pseudomonadati</taxon>
        <taxon>Bacteroidota</taxon>
        <taxon>Cytophagia</taxon>
        <taxon>Cytophagales</taxon>
        <taxon>Catalimonadaceae</taxon>
        <taxon>Catalinimonas</taxon>
    </lineage>
</organism>
<protein>
    <submittedName>
        <fullName evidence="7">Small-conductance mechanosensitive channel</fullName>
    </submittedName>
</protein>
<keyword evidence="4 5" id="KW-0472">Membrane</keyword>
<keyword evidence="8" id="KW-1185">Reference proteome</keyword>
<evidence type="ECO:0000256" key="2">
    <source>
        <dbReference type="ARBA" id="ARBA00022692"/>
    </source>
</evidence>
<dbReference type="Gene3D" id="2.30.30.60">
    <property type="match status" value="1"/>
</dbReference>
<dbReference type="Gene3D" id="1.10.287.1260">
    <property type="match status" value="1"/>
</dbReference>